<dbReference type="EMBL" id="CP046401">
    <property type="protein sequence ID" value="QGY42743.1"/>
    <property type="molecule type" value="Genomic_DNA"/>
</dbReference>
<proteinExistence type="inferred from homology"/>
<feature type="transmembrane region" description="Helical" evidence="7">
    <location>
        <begin position="148"/>
        <end position="165"/>
    </location>
</feature>
<evidence type="ECO:0000256" key="2">
    <source>
        <dbReference type="ARBA" id="ARBA00007430"/>
    </source>
</evidence>
<dbReference type="InterPro" id="IPR050833">
    <property type="entry name" value="Poly_Biosynth_Transport"/>
</dbReference>
<comment type="subcellular location">
    <subcellularLocation>
        <location evidence="1">Cell membrane</location>
        <topology evidence="1">Multi-pass membrane protein</topology>
    </subcellularLocation>
</comment>
<evidence type="ECO:0000256" key="7">
    <source>
        <dbReference type="SAM" id="Phobius"/>
    </source>
</evidence>
<evidence type="ECO:0000256" key="4">
    <source>
        <dbReference type="ARBA" id="ARBA00022692"/>
    </source>
</evidence>
<keyword evidence="5 7" id="KW-1133">Transmembrane helix</keyword>
<feature type="transmembrane region" description="Helical" evidence="7">
    <location>
        <begin position="363"/>
        <end position="394"/>
    </location>
</feature>
<feature type="transmembrane region" description="Helical" evidence="7">
    <location>
        <begin position="80"/>
        <end position="103"/>
    </location>
</feature>
<evidence type="ECO:0000256" key="5">
    <source>
        <dbReference type="ARBA" id="ARBA00022989"/>
    </source>
</evidence>
<feature type="transmembrane region" description="Helical" evidence="7">
    <location>
        <begin position="44"/>
        <end position="68"/>
    </location>
</feature>
<keyword evidence="6 7" id="KW-0472">Membrane</keyword>
<gene>
    <name evidence="8" type="ORF">GM418_03465</name>
</gene>
<name>A0A6I6JS83_9BACT</name>
<keyword evidence="3" id="KW-1003">Cell membrane</keyword>
<keyword evidence="9" id="KW-1185">Reference proteome</keyword>
<comment type="similarity">
    <text evidence="2">Belongs to the polysaccharide synthase family.</text>
</comment>
<evidence type="ECO:0000313" key="9">
    <source>
        <dbReference type="Proteomes" id="UP000428260"/>
    </source>
</evidence>
<dbReference type="GO" id="GO:0005886">
    <property type="term" value="C:plasma membrane"/>
    <property type="evidence" value="ECO:0007669"/>
    <property type="project" value="UniProtKB-SubCell"/>
</dbReference>
<evidence type="ECO:0000256" key="3">
    <source>
        <dbReference type="ARBA" id="ARBA00022475"/>
    </source>
</evidence>
<feature type="transmembrane region" description="Helical" evidence="7">
    <location>
        <begin position="171"/>
        <end position="191"/>
    </location>
</feature>
<accession>A0A6I6JS83</accession>
<feature type="transmembrane region" description="Helical" evidence="7">
    <location>
        <begin position="21"/>
        <end position="38"/>
    </location>
</feature>
<evidence type="ECO:0000256" key="6">
    <source>
        <dbReference type="ARBA" id="ARBA00023136"/>
    </source>
</evidence>
<sequence length="485" mass="55074">MLNLKQKTITGITWSFIDKSANLGVTFIIGIILARLLSPKEFGLVGMLTIFISISNSIVDSGFSQALIRKKSCTEDDFSTVFYFNFLVGLFMFALLATCAPLISRFFNEPLLIPLIRVLSITLIIDSLTIIQRTILTKNINFKLQTKISIIASVLSGGIAVVLAYKNFGVWSLVAQQIANRFFNSLFLWIWNKWRPLSVFSKKSFSELFNFGYKLLIAGIIRDIAQNIYYAIIGKYFSASDLGFYSQAERFNKLPSQDVSSVIQRVTYPVLAEIEDEVKLKLAYQKIIKSTVLITFMLMLGMAAVAEPLIITLIGEKWRKSVIMLQMLSFVGMMYPLHSINLNMLNIKGRSDLFLRLTIIKRLLIVPTIVIGLLWGINVMIAGMIFNSLVSYYLNSYWSGKLIRYPINEQIKDIIPYFLISLVNGTLIFFIGLILPFNYGIKLIIQSASGLFIAVSLLELIRPEVYLEFKKIVLSYFKTTKKKRP</sequence>
<keyword evidence="4 7" id="KW-0812">Transmembrane</keyword>
<dbReference type="AlphaFoldDB" id="A0A6I6JS83"/>
<dbReference type="KEGG" id="mcos:GM418_03465"/>
<reference evidence="8 9" key="1">
    <citation type="submission" date="2019-11" db="EMBL/GenBank/DDBJ databases">
        <authorList>
            <person name="Zheng R.K."/>
            <person name="Sun C.M."/>
        </authorList>
    </citation>
    <scope>NUCLEOTIDE SEQUENCE [LARGE SCALE GENOMIC DNA]</scope>
    <source>
        <strain evidence="8 9">WC007</strain>
    </source>
</reference>
<feature type="transmembrane region" description="Helical" evidence="7">
    <location>
        <begin position="291"/>
        <end position="311"/>
    </location>
</feature>
<evidence type="ECO:0000256" key="1">
    <source>
        <dbReference type="ARBA" id="ARBA00004651"/>
    </source>
</evidence>
<dbReference type="Pfam" id="PF13440">
    <property type="entry name" value="Polysacc_synt_3"/>
    <property type="match status" value="1"/>
</dbReference>
<feature type="transmembrane region" description="Helical" evidence="7">
    <location>
        <begin position="414"/>
        <end position="436"/>
    </location>
</feature>
<dbReference type="Proteomes" id="UP000428260">
    <property type="component" value="Chromosome"/>
</dbReference>
<organism evidence="8 9">
    <name type="scientific">Maribellus comscasis</name>
    <dbReference type="NCBI Taxonomy" id="2681766"/>
    <lineage>
        <taxon>Bacteria</taxon>
        <taxon>Pseudomonadati</taxon>
        <taxon>Bacteroidota</taxon>
        <taxon>Bacteroidia</taxon>
        <taxon>Marinilabiliales</taxon>
        <taxon>Prolixibacteraceae</taxon>
        <taxon>Maribellus</taxon>
    </lineage>
</organism>
<dbReference type="CDD" id="cd13127">
    <property type="entry name" value="MATE_tuaB_like"/>
    <property type="match status" value="1"/>
</dbReference>
<protein>
    <submittedName>
        <fullName evidence="8">Oligosaccharide flippase family protein</fullName>
    </submittedName>
</protein>
<dbReference type="PANTHER" id="PTHR30250">
    <property type="entry name" value="PST FAMILY PREDICTED COLANIC ACID TRANSPORTER"/>
    <property type="match status" value="1"/>
</dbReference>
<feature type="transmembrane region" description="Helical" evidence="7">
    <location>
        <begin position="323"/>
        <end position="342"/>
    </location>
</feature>
<evidence type="ECO:0000313" key="8">
    <source>
        <dbReference type="EMBL" id="QGY42743.1"/>
    </source>
</evidence>
<feature type="transmembrane region" description="Helical" evidence="7">
    <location>
        <begin position="115"/>
        <end position="136"/>
    </location>
</feature>
<dbReference type="PANTHER" id="PTHR30250:SF10">
    <property type="entry name" value="LIPOPOLYSACCHARIDE BIOSYNTHESIS PROTEIN WZXC"/>
    <property type="match status" value="1"/>
</dbReference>